<gene>
    <name evidence="6" type="ORF">SAMN05443245_5848</name>
</gene>
<dbReference type="AlphaFoldDB" id="A0A1H1IYM8"/>
<evidence type="ECO:0000259" key="5">
    <source>
        <dbReference type="PROSITE" id="PS51898"/>
    </source>
</evidence>
<organism evidence="6 7">
    <name type="scientific">Paraburkholderia fungorum</name>
    <dbReference type="NCBI Taxonomy" id="134537"/>
    <lineage>
        <taxon>Bacteria</taxon>
        <taxon>Pseudomonadati</taxon>
        <taxon>Pseudomonadota</taxon>
        <taxon>Betaproteobacteria</taxon>
        <taxon>Burkholderiales</taxon>
        <taxon>Burkholderiaceae</taxon>
        <taxon>Paraburkholderia</taxon>
    </lineage>
</organism>
<dbReference type="EMBL" id="FNKP01000002">
    <property type="protein sequence ID" value="SDR42466.1"/>
    <property type="molecule type" value="Genomic_DNA"/>
</dbReference>
<evidence type="ECO:0000256" key="2">
    <source>
        <dbReference type="ARBA" id="ARBA00022908"/>
    </source>
</evidence>
<dbReference type="Gene3D" id="3.30.160.390">
    <property type="entry name" value="Integrase, DNA-binding domain"/>
    <property type="match status" value="1"/>
</dbReference>
<evidence type="ECO:0000256" key="3">
    <source>
        <dbReference type="ARBA" id="ARBA00023125"/>
    </source>
</evidence>
<evidence type="ECO:0000313" key="6">
    <source>
        <dbReference type="EMBL" id="SDR42466.1"/>
    </source>
</evidence>
<dbReference type="InterPro" id="IPR010998">
    <property type="entry name" value="Integrase_recombinase_N"/>
</dbReference>
<evidence type="ECO:0000256" key="4">
    <source>
        <dbReference type="ARBA" id="ARBA00023172"/>
    </source>
</evidence>
<dbReference type="RefSeq" id="WP_074770877.1">
    <property type="nucleotide sequence ID" value="NZ_FNKP01000002.1"/>
</dbReference>
<accession>A0A1H1IYM8</accession>
<dbReference type="InterPro" id="IPR013762">
    <property type="entry name" value="Integrase-like_cat_sf"/>
</dbReference>
<dbReference type="InterPro" id="IPR038488">
    <property type="entry name" value="Integrase_DNA-bd_sf"/>
</dbReference>
<comment type="similarity">
    <text evidence="1">Belongs to the 'phage' integrase family.</text>
</comment>
<proteinExistence type="inferred from homology"/>
<dbReference type="InterPro" id="IPR050808">
    <property type="entry name" value="Phage_Integrase"/>
</dbReference>
<sequence length="416" mass="45867">MPKLHTKTLQALTSFDAGSIVRDDGGLWGKVTMTSKGPSVSFSYRYRVGAKTRDFGCGSWPGRSLADIRAARNAAAELVRQGRDPIDERAASKAAEKAKANVLTVRGLFDLWKAAELSSRKDQGAEPLRAFEKDIFLIFGKQPAANVTKGKYLDHLDSIKVRAPSLANKLAGYLVTMYAWGVKRELVPTNPMFGITKKDVGGADGEGDRVLPDAELRTLHHALENAGLQDATRTALRVLLGTAARSNELLRARRADIDLEARTWFIPAAHSKNGKPHLIHLSDWVIPHVEKLLAFAGGSAWLMPDQTDPLQHVHNKTLVNAVADRQCGMYGRKTEGRSLNYPHALEVGSERWTPHDLRRTAATLMGDLGIPPDVIDKCLNHTERNVVRRTYQRSIKAEEQAAAWRVLGEKLAVLMP</sequence>
<dbReference type="Gene3D" id="1.10.150.130">
    <property type="match status" value="1"/>
</dbReference>
<dbReference type="Gene3D" id="1.10.443.10">
    <property type="entry name" value="Intergrase catalytic core"/>
    <property type="match status" value="1"/>
</dbReference>
<dbReference type="Pfam" id="PF13356">
    <property type="entry name" value="Arm-DNA-bind_3"/>
    <property type="match status" value="1"/>
</dbReference>
<protein>
    <submittedName>
        <fullName evidence="6">Integrase</fullName>
    </submittedName>
</protein>
<keyword evidence="3" id="KW-0238">DNA-binding</keyword>
<evidence type="ECO:0000256" key="1">
    <source>
        <dbReference type="ARBA" id="ARBA00008857"/>
    </source>
</evidence>
<dbReference type="InterPro" id="IPR011010">
    <property type="entry name" value="DNA_brk_join_enz"/>
</dbReference>
<dbReference type="Proteomes" id="UP000183487">
    <property type="component" value="Unassembled WGS sequence"/>
</dbReference>
<dbReference type="Pfam" id="PF00589">
    <property type="entry name" value="Phage_integrase"/>
    <property type="match status" value="1"/>
</dbReference>
<keyword evidence="7" id="KW-1185">Reference proteome</keyword>
<keyword evidence="4" id="KW-0233">DNA recombination</keyword>
<keyword evidence="2" id="KW-0229">DNA integration</keyword>
<dbReference type="CDD" id="cd00801">
    <property type="entry name" value="INT_P4_C"/>
    <property type="match status" value="1"/>
</dbReference>
<dbReference type="GO" id="GO:0003677">
    <property type="term" value="F:DNA binding"/>
    <property type="evidence" value="ECO:0007669"/>
    <property type="project" value="UniProtKB-KW"/>
</dbReference>
<feature type="domain" description="Tyr recombinase" evidence="5">
    <location>
        <begin position="206"/>
        <end position="405"/>
    </location>
</feature>
<dbReference type="GO" id="GO:0015074">
    <property type="term" value="P:DNA integration"/>
    <property type="evidence" value="ECO:0007669"/>
    <property type="project" value="UniProtKB-KW"/>
</dbReference>
<dbReference type="PROSITE" id="PS51898">
    <property type="entry name" value="TYR_RECOMBINASE"/>
    <property type="match status" value="1"/>
</dbReference>
<dbReference type="OrthoDB" id="9775880at2"/>
<reference evidence="7" key="1">
    <citation type="submission" date="2016-10" db="EMBL/GenBank/DDBJ databases">
        <authorList>
            <person name="Varghese N."/>
        </authorList>
    </citation>
    <scope>NUCLEOTIDE SEQUENCE [LARGE SCALE GENOMIC DNA]</scope>
    <source>
        <strain evidence="7">GAS106B</strain>
    </source>
</reference>
<dbReference type="InterPro" id="IPR002104">
    <property type="entry name" value="Integrase_catalytic"/>
</dbReference>
<evidence type="ECO:0000313" key="7">
    <source>
        <dbReference type="Proteomes" id="UP000183487"/>
    </source>
</evidence>
<dbReference type="GO" id="GO:0006310">
    <property type="term" value="P:DNA recombination"/>
    <property type="evidence" value="ECO:0007669"/>
    <property type="project" value="UniProtKB-KW"/>
</dbReference>
<dbReference type="PANTHER" id="PTHR30629">
    <property type="entry name" value="PROPHAGE INTEGRASE"/>
    <property type="match status" value="1"/>
</dbReference>
<dbReference type="SUPFAM" id="SSF56349">
    <property type="entry name" value="DNA breaking-rejoining enzymes"/>
    <property type="match status" value="1"/>
</dbReference>
<name>A0A1H1IYM8_9BURK</name>
<dbReference type="PANTHER" id="PTHR30629:SF2">
    <property type="entry name" value="PROPHAGE INTEGRASE INTS-RELATED"/>
    <property type="match status" value="1"/>
</dbReference>
<dbReference type="InterPro" id="IPR025166">
    <property type="entry name" value="Integrase_DNA_bind_dom"/>
</dbReference>